<name>A0A1D2VGW1_9ASCO</name>
<dbReference type="STRING" id="1344418.A0A1D2VGW1"/>
<keyword evidence="2" id="KW-0802">TPR repeat</keyword>
<evidence type="ECO:0000259" key="4">
    <source>
        <dbReference type="Pfam" id="PF10516"/>
    </source>
</evidence>
<dbReference type="GeneID" id="30967031"/>
<protein>
    <recommendedName>
        <fullName evidence="4">Tetratricopeptide SHNi-TPR domain-containing protein</fullName>
    </recommendedName>
</protein>
<dbReference type="GO" id="GO:0042393">
    <property type="term" value="F:histone binding"/>
    <property type="evidence" value="ECO:0007669"/>
    <property type="project" value="TreeGrafter"/>
</dbReference>
<organism evidence="5 6">
    <name type="scientific">Ascoidea rubescens DSM 1968</name>
    <dbReference type="NCBI Taxonomy" id="1344418"/>
    <lineage>
        <taxon>Eukaryota</taxon>
        <taxon>Fungi</taxon>
        <taxon>Dikarya</taxon>
        <taxon>Ascomycota</taxon>
        <taxon>Saccharomycotina</taxon>
        <taxon>Saccharomycetes</taxon>
        <taxon>Ascoideaceae</taxon>
        <taxon>Ascoidea</taxon>
    </lineage>
</organism>
<keyword evidence="1" id="KW-0677">Repeat</keyword>
<dbReference type="Pfam" id="PF10516">
    <property type="entry name" value="SHNi-TPR"/>
    <property type="match status" value="1"/>
</dbReference>
<evidence type="ECO:0000256" key="3">
    <source>
        <dbReference type="SAM" id="MobiDB-lite"/>
    </source>
</evidence>
<dbReference type="GO" id="GO:0034080">
    <property type="term" value="P:CENP-A containing chromatin assembly"/>
    <property type="evidence" value="ECO:0007669"/>
    <property type="project" value="TreeGrafter"/>
</dbReference>
<dbReference type="InterPro" id="IPR019544">
    <property type="entry name" value="Tetratricopeptide_SHNi-TPR_dom"/>
</dbReference>
<dbReference type="Gene3D" id="1.25.40.10">
    <property type="entry name" value="Tetratricopeptide repeat domain"/>
    <property type="match status" value="1"/>
</dbReference>
<dbReference type="AlphaFoldDB" id="A0A1D2VGW1"/>
<evidence type="ECO:0000256" key="1">
    <source>
        <dbReference type="ARBA" id="ARBA00022737"/>
    </source>
</evidence>
<dbReference type="GO" id="GO:0006335">
    <property type="term" value="P:DNA replication-dependent chromatin assembly"/>
    <property type="evidence" value="ECO:0007669"/>
    <property type="project" value="TreeGrafter"/>
</dbReference>
<feature type="compositionally biased region" description="Polar residues" evidence="3">
    <location>
        <begin position="80"/>
        <end position="90"/>
    </location>
</feature>
<dbReference type="GO" id="GO:0005654">
    <property type="term" value="C:nucleoplasm"/>
    <property type="evidence" value="ECO:0007669"/>
    <property type="project" value="TreeGrafter"/>
</dbReference>
<evidence type="ECO:0000313" key="6">
    <source>
        <dbReference type="Proteomes" id="UP000095038"/>
    </source>
</evidence>
<evidence type="ECO:0000256" key="2">
    <source>
        <dbReference type="ARBA" id="ARBA00022803"/>
    </source>
</evidence>
<gene>
    <name evidence="5" type="ORF">ASCRUDRAFT_76247</name>
</gene>
<dbReference type="InParanoid" id="A0A1D2VGW1"/>
<dbReference type="InterPro" id="IPR011990">
    <property type="entry name" value="TPR-like_helical_dom_sf"/>
</dbReference>
<dbReference type="Proteomes" id="UP000095038">
    <property type="component" value="Unassembled WGS sequence"/>
</dbReference>
<dbReference type="RefSeq" id="XP_020047205.1">
    <property type="nucleotide sequence ID" value="XM_020193395.1"/>
</dbReference>
<sequence>MLSVPPDLLASDNISHEINELIIEGNKFYSLKDYEQSVSKYSEACSLFGDQTSSKQYKETLYLYGKSLFSLAISKSQILGGSNNNDLTKQTSRKEDLNQNSDSDRNITNSKHLTISKEQMPQKLDHQKASKIQDSNKNNGNQNFHFDETVAEEEIDNSDNSDNSDNDLESEAGSFDEVSSREDPSVSFKEDEENYLTKTNENLKRITLTANDQKQSFSTGDISDDDSNNIENDFELAWDVLDLSRVLFETEFEELKKVDRHNNLEKVEILKKISEIYNLLGEVSLENENFKQSTADFLKSLDYLIIMNDIIKEYKISQIDYKLLSEIHYKLSLSYEFNFEDSENKSKSIENMQKAVNYVNLTYKRLLSLKNLLNDKLNETPINDNLKGEIYSIDMDIKDQVSLIEELKERLNDLLHDPTQAFKEQQMALIKGLLGQSTKKESPADINNAHHNIVDQIPKEENVSKPEINEVFVPTMINDITAMVKKRKIKPKTKNLKKKAKH</sequence>
<feature type="compositionally biased region" description="Polar residues" evidence="3">
    <location>
        <begin position="130"/>
        <end position="144"/>
    </location>
</feature>
<proteinExistence type="predicted"/>
<dbReference type="SUPFAM" id="SSF48452">
    <property type="entry name" value="TPR-like"/>
    <property type="match status" value="1"/>
</dbReference>
<feature type="region of interest" description="Disordered" evidence="3">
    <location>
        <begin position="80"/>
        <end position="194"/>
    </location>
</feature>
<feature type="compositionally biased region" description="Basic and acidic residues" evidence="3">
    <location>
        <begin position="92"/>
        <end position="105"/>
    </location>
</feature>
<accession>A0A1D2VGW1</accession>
<dbReference type="PANTHER" id="PTHR15081:SF1">
    <property type="entry name" value="NUCLEAR AUTOANTIGENIC SPERM PROTEIN"/>
    <property type="match status" value="1"/>
</dbReference>
<keyword evidence="6" id="KW-1185">Reference proteome</keyword>
<evidence type="ECO:0000313" key="5">
    <source>
        <dbReference type="EMBL" id="ODV60898.1"/>
    </source>
</evidence>
<dbReference type="OrthoDB" id="5587616at2759"/>
<dbReference type="PANTHER" id="PTHR15081">
    <property type="entry name" value="NUCLEAR AUTOANTIGENIC SPERM PROTEIN NASP -RELATED"/>
    <property type="match status" value="1"/>
</dbReference>
<feature type="compositionally biased region" description="Polar residues" evidence="3">
    <location>
        <begin position="106"/>
        <end position="119"/>
    </location>
</feature>
<dbReference type="InterPro" id="IPR051730">
    <property type="entry name" value="NASP-like"/>
</dbReference>
<feature type="domain" description="Tetratricopeptide SHNi-TPR" evidence="4">
    <location>
        <begin position="274"/>
        <end position="302"/>
    </location>
</feature>
<dbReference type="EMBL" id="KV454481">
    <property type="protein sequence ID" value="ODV60898.1"/>
    <property type="molecule type" value="Genomic_DNA"/>
</dbReference>
<reference evidence="6" key="1">
    <citation type="submission" date="2016-05" db="EMBL/GenBank/DDBJ databases">
        <title>Comparative genomics of biotechnologically important yeasts.</title>
        <authorList>
            <consortium name="DOE Joint Genome Institute"/>
            <person name="Riley R."/>
            <person name="Haridas S."/>
            <person name="Wolfe K.H."/>
            <person name="Lopes M.R."/>
            <person name="Hittinger C.T."/>
            <person name="Goker M."/>
            <person name="Salamov A."/>
            <person name="Wisecaver J."/>
            <person name="Long T.M."/>
            <person name="Aerts A.L."/>
            <person name="Barry K."/>
            <person name="Choi C."/>
            <person name="Clum A."/>
            <person name="Coughlan A.Y."/>
            <person name="Deshpande S."/>
            <person name="Douglass A.P."/>
            <person name="Hanson S.J."/>
            <person name="Klenk H.-P."/>
            <person name="Labutti K."/>
            <person name="Lapidus A."/>
            <person name="Lindquist E."/>
            <person name="Lipzen A."/>
            <person name="Meier-Kolthoff J.P."/>
            <person name="Ohm R.A."/>
            <person name="Otillar R.P."/>
            <person name="Pangilinan J."/>
            <person name="Peng Y."/>
            <person name="Rokas A."/>
            <person name="Rosa C.A."/>
            <person name="Scheuner C."/>
            <person name="Sibirny A.A."/>
            <person name="Slot J.C."/>
            <person name="Stielow J.B."/>
            <person name="Sun H."/>
            <person name="Kurtzman C.P."/>
            <person name="Blackwell M."/>
            <person name="Grigoriev I.V."/>
            <person name="Jeffries T.W."/>
        </authorList>
    </citation>
    <scope>NUCLEOTIDE SEQUENCE [LARGE SCALE GENOMIC DNA]</scope>
    <source>
        <strain evidence="6">DSM 1968</strain>
    </source>
</reference>
<feature type="compositionally biased region" description="Acidic residues" evidence="3">
    <location>
        <begin position="149"/>
        <end position="170"/>
    </location>
</feature>